<organism evidence="1 3">
    <name type="scientific">Didymodactylos carnosus</name>
    <dbReference type="NCBI Taxonomy" id="1234261"/>
    <lineage>
        <taxon>Eukaryota</taxon>
        <taxon>Metazoa</taxon>
        <taxon>Spiralia</taxon>
        <taxon>Gnathifera</taxon>
        <taxon>Rotifera</taxon>
        <taxon>Eurotatoria</taxon>
        <taxon>Bdelloidea</taxon>
        <taxon>Philodinida</taxon>
        <taxon>Philodinidae</taxon>
        <taxon>Didymodactylos</taxon>
    </lineage>
</organism>
<evidence type="ECO:0000313" key="3">
    <source>
        <dbReference type="Proteomes" id="UP000663829"/>
    </source>
</evidence>
<name>A0A816B823_9BILA</name>
<dbReference type="AlphaFoldDB" id="A0A816B823"/>
<dbReference type="Proteomes" id="UP000663829">
    <property type="component" value="Unassembled WGS sequence"/>
</dbReference>
<protein>
    <submittedName>
        <fullName evidence="1">Uncharacterized protein</fullName>
    </submittedName>
</protein>
<keyword evidence="3" id="KW-1185">Reference proteome</keyword>
<comment type="caution">
    <text evidence="1">The sequence shown here is derived from an EMBL/GenBank/DDBJ whole genome shotgun (WGS) entry which is preliminary data.</text>
</comment>
<accession>A0A816B823</accession>
<dbReference type="Proteomes" id="UP000681722">
    <property type="component" value="Unassembled WGS sequence"/>
</dbReference>
<dbReference type="EMBL" id="CAJOBC010103611">
    <property type="protein sequence ID" value="CAF4487008.1"/>
    <property type="molecule type" value="Genomic_DNA"/>
</dbReference>
<dbReference type="OrthoDB" id="6104769at2759"/>
<reference evidence="1" key="1">
    <citation type="submission" date="2021-02" db="EMBL/GenBank/DDBJ databases">
        <authorList>
            <person name="Nowell W R."/>
        </authorList>
    </citation>
    <scope>NUCLEOTIDE SEQUENCE</scope>
</reference>
<evidence type="ECO:0000313" key="1">
    <source>
        <dbReference type="EMBL" id="CAF1606702.1"/>
    </source>
</evidence>
<dbReference type="EMBL" id="CAJNOQ010037007">
    <property type="protein sequence ID" value="CAF1606702.1"/>
    <property type="molecule type" value="Genomic_DNA"/>
</dbReference>
<feature type="non-terminal residue" evidence="1">
    <location>
        <position position="1"/>
    </location>
</feature>
<gene>
    <name evidence="1" type="ORF">GPM918_LOCUS42795</name>
    <name evidence="2" type="ORF">SRO942_LOCUS44131</name>
</gene>
<evidence type="ECO:0000313" key="2">
    <source>
        <dbReference type="EMBL" id="CAF4487008.1"/>
    </source>
</evidence>
<proteinExistence type="predicted"/>
<sequence>CKNNRSARDAPKVVEDLINKALKQGYMIGPFVEPPFDTYRISPIGVAYGKYNRKPRLIVDLSAPYNNPSHPSINSLIDKEEFSLSYVRCDDALQIVNSLGINTSMVKTDIVDAFKIIPVKPEL</sequence>